<feature type="compositionally biased region" description="Acidic residues" evidence="5">
    <location>
        <begin position="35"/>
        <end position="65"/>
    </location>
</feature>
<feature type="region of interest" description="Disordered" evidence="5">
    <location>
        <begin position="405"/>
        <end position="482"/>
    </location>
</feature>
<keyword evidence="2" id="KW-0238">DNA-binding</keyword>
<feature type="compositionally biased region" description="Basic and acidic residues" evidence="5">
    <location>
        <begin position="89"/>
        <end position="109"/>
    </location>
</feature>
<dbReference type="GO" id="GO:0003700">
    <property type="term" value="F:DNA-binding transcription factor activity"/>
    <property type="evidence" value="ECO:0007669"/>
    <property type="project" value="InterPro"/>
</dbReference>
<keyword evidence="4" id="KW-0539">Nucleus</keyword>
<dbReference type="FunFam" id="1.10.10.60:FF:000002">
    <property type="entry name" value="Myb family transcription factor"/>
    <property type="match status" value="1"/>
</dbReference>
<evidence type="ECO:0000256" key="1">
    <source>
        <dbReference type="ARBA" id="ARBA00023015"/>
    </source>
</evidence>
<feature type="compositionally biased region" description="Low complexity" evidence="5">
    <location>
        <begin position="469"/>
        <end position="478"/>
    </location>
</feature>
<dbReference type="PANTHER" id="PTHR31314">
    <property type="entry name" value="MYB FAMILY TRANSCRIPTION FACTOR PHL7-LIKE"/>
    <property type="match status" value="1"/>
</dbReference>
<keyword evidence="1" id="KW-0805">Transcription regulation</keyword>
<dbReference type="InterPro" id="IPR017930">
    <property type="entry name" value="Myb_dom"/>
</dbReference>
<dbReference type="InterPro" id="IPR006447">
    <property type="entry name" value="Myb_dom_plants"/>
</dbReference>
<evidence type="ECO:0000256" key="3">
    <source>
        <dbReference type="ARBA" id="ARBA00023163"/>
    </source>
</evidence>
<proteinExistence type="predicted"/>
<organism evidence="7 8">
    <name type="scientific">Zizania palustris</name>
    <name type="common">Northern wild rice</name>
    <dbReference type="NCBI Taxonomy" id="103762"/>
    <lineage>
        <taxon>Eukaryota</taxon>
        <taxon>Viridiplantae</taxon>
        <taxon>Streptophyta</taxon>
        <taxon>Embryophyta</taxon>
        <taxon>Tracheophyta</taxon>
        <taxon>Spermatophyta</taxon>
        <taxon>Magnoliopsida</taxon>
        <taxon>Liliopsida</taxon>
        <taxon>Poales</taxon>
        <taxon>Poaceae</taxon>
        <taxon>BOP clade</taxon>
        <taxon>Oryzoideae</taxon>
        <taxon>Oryzeae</taxon>
        <taxon>Zizaniinae</taxon>
        <taxon>Zizania</taxon>
    </lineage>
</organism>
<feature type="compositionally biased region" description="Low complexity" evidence="5">
    <location>
        <begin position="494"/>
        <end position="510"/>
    </location>
</feature>
<dbReference type="Pfam" id="PF00249">
    <property type="entry name" value="Myb_DNA-binding"/>
    <property type="match status" value="1"/>
</dbReference>
<keyword evidence="8" id="KW-1185">Reference proteome</keyword>
<evidence type="ECO:0000259" key="6">
    <source>
        <dbReference type="PROSITE" id="PS51294"/>
    </source>
</evidence>
<feature type="region of interest" description="Disordered" evidence="5">
    <location>
        <begin position="494"/>
        <end position="538"/>
    </location>
</feature>
<accession>A0A8J5S7Y0</accession>
<feature type="region of interest" description="Disordered" evidence="5">
    <location>
        <begin position="1"/>
        <end position="120"/>
    </location>
</feature>
<evidence type="ECO:0000256" key="2">
    <source>
        <dbReference type="ARBA" id="ARBA00023125"/>
    </source>
</evidence>
<dbReference type="Proteomes" id="UP000729402">
    <property type="component" value="Unassembled WGS sequence"/>
</dbReference>
<gene>
    <name evidence="7" type="ORF">GUJ93_ZPchr0002g25726</name>
</gene>
<evidence type="ECO:0000256" key="5">
    <source>
        <dbReference type="SAM" id="MobiDB-lite"/>
    </source>
</evidence>
<dbReference type="NCBIfam" id="TIGR01557">
    <property type="entry name" value="myb_SHAQKYF"/>
    <property type="match status" value="1"/>
</dbReference>
<dbReference type="AlphaFoldDB" id="A0A8J5S7Y0"/>
<evidence type="ECO:0000313" key="7">
    <source>
        <dbReference type="EMBL" id="KAG8058582.1"/>
    </source>
</evidence>
<reference evidence="7" key="2">
    <citation type="submission" date="2021-02" db="EMBL/GenBank/DDBJ databases">
        <authorList>
            <person name="Kimball J.A."/>
            <person name="Haas M.W."/>
            <person name="Macchietto M."/>
            <person name="Kono T."/>
            <person name="Duquette J."/>
            <person name="Shao M."/>
        </authorList>
    </citation>
    <scope>NUCLEOTIDE SEQUENCE</scope>
    <source>
        <tissue evidence="7">Fresh leaf tissue</tissue>
    </source>
</reference>
<dbReference type="GO" id="GO:0003677">
    <property type="term" value="F:DNA binding"/>
    <property type="evidence" value="ECO:0007669"/>
    <property type="project" value="UniProtKB-KW"/>
</dbReference>
<reference evidence="7" key="1">
    <citation type="journal article" date="2021" name="bioRxiv">
        <title>Whole Genome Assembly and Annotation of Northern Wild Rice, Zizania palustris L., Supports a Whole Genome Duplication in the Zizania Genus.</title>
        <authorList>
            <person name="Haas M."/>
            <person name="Kono T."/>
            <person name="Macchietto M."/>
            <person name="Millas R."/>
            <person name="McGilp L."/>
            <person name="Shao M."/>
            <person name="Duquette J."/>
            <person name="Hirsch C.N."/>
            <person name="Kimball J."/>
        </authorList>
    </citation>
    <scope>NUCLEOTIDE SEQUENCE</scope>
    <source>
        <tissue evidence="7">Fresh leaf tissue</tissue>
    </source>
</reference>
<feature type="compositionally biased region" description="Basic and acidic residues" evidence="5">
    <location>
        <begin position="16"/>
        <end position="29"/>
    </location>
</feature>
<feature type="domain" description="HTH myb-type" evidence="6">
    <location>
        <begin position="118"/>
        <end position="178"/>
    </location>
</feature>
<dbReference type="OrthoDB" id="551907at2759"/>
<dbReference type="InterPro" id="IPR001005">
    <property type="entry name" value="SANT/Myb"/>
</dbReference>
<name>A0A8J5S7Y0_ZIZPA</name>
<dbReference type="PANTHER" id="PTHR31314:SF174">
    <property type="entry name" value="OS02G0241200 PROTEIN"/>
    <property type="match status" value="1"/>
</dbReference>
<feature type="compositionally biased region" description="Low complexity" evidence="5">
    <location>
        <begin position="66"/>
        <end position="88"/>
    </location>
</feature>
<comment type="caution">
    <text evidence="7">The sequence shown here is derived from an EMBL/GenBank/DDBJ whole genome shotgun (WGS) entry which is preliminary data.</text>
</comment>
<dbReference type="PROSITE" id="PS51294">
    <property type="entry name" value="HTH_MYB"/>
    <property type="match status" value="1"/>
</dbReference>
<dbReference type="InterPro" id="IPR046955">
    <property type="entry name" value="PHR1-like"/>
</dbReference>
<dbReference type="EMBL" id="JAAALK010000287">
    <property type="protein sequence ID" value="KAG8058582.1"/>
    <property type="molecule type" value="Genomic_DNA"/>
</dbReference>
<protein>
    <recommendedName>
        <fullName evidence="6">HTH myb-type domain-containing protein</fullName>
    </recommendedName>
</protein>
<evidence type="ECO:0000313" key="8">
    <source>
        <dbReference type="Proteomes" id="UP000729402"/>
    </source>
</evidence>
<keyword evidence="3" id="KW-0804">Transcription</keyword>
<evidence type="ECO:0000256" key="4">
    <source>
        <dbReference type="ARBA" id="ARBA00023242"/>
    </source>
</evidence>
<sequence length="552" mass="60151">MKEKEVAVDEILEEDDRTKKSMEKNHQLDLNELVMDVESEEGEVGDDEDDSCGDEDEDEEDEDDGGSTTDVAGSRSSGNNSSTNNVSESKLKGEKDGGGGKSEGNDEQRVPSVRQYNRSKMPRLRWTPDLHMAFVHAVERLGGQERATPKLVLQMMNARGLSIAHVKSHLQMYRTKKLDHEGRQIRGAIASARAVFSPMDFHLMRGDRRFHDMFLQRTAGVLPSRPEYGGFFASRSGGVGLPEASRVYGILQQHRPPPPTMQTFDFKNSSFRNQEGSFNFNRSDVVASRKDVKPYASSSPTTTVAPHLFASLSAIRRPWPLAAADAGEQMLEGRLLGYYSGSGAVSRMAPPPQMLAAAASSGGDHHRRIPFGWRCGGFSPASNGSGAKNRSLSDPVVIDAALDSRLEKHQEPTAPTTPAGEVPRNKRPPPPPPPPETNYAEYWAPDLQLSLSSPTTTTTDGGAKRSKLTTTTSTTASAELQEMDRCNKLISVSLSLSPPTSSSSMALSMHQHQHHHHQQQPPEQKTIGSSGGEEAALGLSTLDLTMSIRALE</sequence>